<dbReference type="InterPro" id="IPR017920">
    <property type="entry name" value="COMM"/>
</dbReference>
<evidence type="ECO:0000259" key="1">
    <source>
        <dbReference type="PROSITE" id="PS51269"/>
    </source>
</evidence>
<dbReference type="OrthoDB" id="77522at2759"/>
<dbReference type="Pfam" id="PF21672">
    <property type="entry name" value="COMM_HN"/>
    <property type="match status" value="1"/>
</dbReference>
<dbReference type="InterPro" id="IPR037361">
    <property type="entry name" value="COMMD10"/>
</dbReference>
<dbReference type="PANTHER" id="PTHR12333">
    <property type="entry name" value="COMM DOMAIN CONTAINING PROTEIN 10"/>
    <property type="match status" value="1"/>
</dbReference>
<organism evidence="2 3">
    <name type="scientific">Capsaspora owczarzaki (strain ATCC 30864)</name>
    <dbReference type="NCBI Taxonomy" id="595528"/>
    <lineage>
        <taxon>Eukaryota</taxon>
        <taxon>Filasterea</taxon>
        <taxon>Capsaspora</taxon>
    </lineage>
</organism>
<dbReference type="PROSITE" id="PS51269">
    <property type="entry name" value="COMM"/>
    <property type="match status" value="1"/>
</dbReference>
<keyword evidence="3" id="KW-1185">Reference proteome</keyword>
<dbReference type="InParanoid" id="A0A0D2X110"/>
<feature type="domain" description="COMM" evidence="1">
    <location>
        <begin position="140"/>
        <end position="211"/>
    </location>
</feature>
<accession>A0A0D2X110</accession>
<dbReference type="PhylomeDB" id="A0A0D2X110"/>
<proteinExistence type="predicted"/>
<dbReference type="eggNOG" id="ENOG502QWQ2">
    <property type="taxonomic scope" value="Eukaryota"/>
</dbReference>
<dbReference type="PANTHER" id="PTHR12333:SF0">
    <property type="entry name" value="COMM DOMAIN-CONTAINING PROTEIN 10"/>
    <property type="match status" value="1"/>
</dbReference>
<dbReference type="Pfam" id="PF07258">
    <property type="entry name" value="COMM_domain"/>
    <property type="match status" value="1"/>
</dbReference>
<dbReference type="Proteomes" id="UP000008743">
    <property type="component" value="Unassembled WGS sequence"/>
</dbReference>
<evidence type="ECO:0000313" key="3">
    <source>
        <dbReference type="Proteomes" id="UP000008743"/>
    </source>
</evidence>
<gene>
    <name evidence="2" type="ORF">CAOG_001383</name>
</gene>
<dbReference type="AlphaFoldDB" id="A0A0D2X110"/>
<sequence>MSSGLQFTLTPNLRKAVLAINQVDASKFPRILLRVSQKLHLKASKRPSFSIDVKSFTEIEEQQLQEALGLSAESIALLLETSAFVLEQSAYHAAKPDALAAQLRAIELDDDKVEAFIAVWRKEGPQIVTRLRDFSLHPDKVDAVNWSLHLQMAQASAAKVKATSAILELQVAHDSTPKRPTERIHVEFSHDELFAFYNNLEIIQEQLDQLS</sequence>
<reference evidence="3" key="1">
    <citation type="submission" date="2011-02" db="EMBL/GenBank/DDBJ databases">
        <title>The Genome Sequence of Capsaspora owczarzaki ATCC 30864.</title>
        <authorList>
            <person name="Russ C."/>
            <person name="Cuomo C."/>
            <person name="Burger G."/>
            <person name="Gray M.W."/>
            <person name="Holland P.W.H."/>
            <person name="King N."/>
            <person name="Lang F.B.F."/>
            <person name="Roger A.J."/>
            <person name="Ruiz-Trillo I."/>
            <person name="Young S.K."/>
            <person name="Zeng Q."/>
            <person name="Gargeya S."/>
            <person name="Alvarado L."/>
            <person name="Berlin A."/>
            <person name="Chapman S.B."/>
            <person name="Chen Z."/>
            <person name="Freedman E."/>
            <person name="Gellesch M."/>
            <person name="Goldberg J."/>
            <person name="Griggs A."/>
            <person name="Gujja S."/>
            <person name="Heilman E."/>
            <person name="Heiman D."/>
            <person name="Howarth C."/>
            <person name="Mehta T."/>
            <person name="Neiman D."/>
            <person name="Pearson M."/>
            <person name="Roberts A."/>
            <person name="Saif S."/>
            <person name="Shea T."/>
            <person name="Shenoy N."/>
            <person name="Sisk P."/>
            <person name="Stolte C."/>
            <person name="Sykes S."/>
            <person name="White J."/>
            <person name="Yandava C."/>
            <person name="Haas B."/>
            <person name="Nusbaum C."/>
            <person name="Birren B."/>
        </authorList>
    </citation>
    <scope>NUCLEOTIDE SEQUENCE</scope>
    <source>
        <strain evidence="3">ATCC 30864</strain>
    </source>
</reference>
<dbReference type="EMBL" id="KE346361">
    <property type="protein sequence ID" value="KJE89994.1"/>
    <property type="molecule type" value="Genomic_DNA"/>
</dbReference>
<evidence type="ECO:0000313" key="2">
    <source>
        <dbReference type="EMBL" id="KJE89994.1"/>
    </source>
</evidence>
<dbReference type="STRING" id="595528.A0A0D2X110"/>
<protein>
    <submittedName>
        <fullName evidence="2">MDRWMS2</fullName>
    </submittedName>
</protein>
<name>A0A0D2X110_CAPO3</name>